<proteinExistence type="predicted"/>
<keyword evidence="2" id="KW-0378">Hydrolase</keyword>
<dbReference type="HOGENOM" id="CLU_601816_0_0_1"/>
<accession>D7LQ75</accession>
<dbReference type="AlphaFoldDB" id="D7LQ75"/>
<dbReference type="Gene3D" id="3.30.420.10">
    <property type="entry name" value="Ribonuclease H-like superfamily/Ribonuclease H"/>
    <property type="match status" value="1"/>
</dbReference>
<evidence type="ECO:0000256" key="2">
    <source>
        <dbReference type="ARBA" id="ARBA00022801"/>
    </source>
</evidence>
<keyword evidence="6" id="KW-1185">Reference proteome</keyword>
<dbReference type="SUPFAM" id="SSF53098">
    <property type="entry name" value="Ribonuclease H-like"/>
    <property type="match status" value="1"/>
</dbReference>
<evidence type="ECO:0000256" key="4">
    <source>
        <dbReference type="SAM" id="MobiDB-lite"/>
    </source>
</evidence>
<evidence type="ECO:0000256" key="1">
    <source>
        <dbReference type="ARBA" id="ARBA00022722"/>
    </source>
</evidence>
<dbReference type="InterPro" id="IPR036397">
    <property type="entry name" value="RNaseH_sf"/>
</dbReference>
<keyword evidence="1" id="KW-0540">Nuclease</keyword>
<evidence type="ECO:0000313" key="5">
    <source>
        <dbReference type="EMBL" id="EFH51409.1"/>
    </source>
</evidence>
<feature type="region of interest" description="Disordered" evidence="4">
    <location>
        <begin position="184"/>
        <end position="223"/>
    </location>
</feature>
<name>D7LQ75_ARALL</name>
<dbReference type="STRING" id="81972.D7LQ75"/>
<keyword evidence="3" id="KW-0269">Exonuclease</keyword>
<reference evidence="6" key="1">
    <citation type="journal article" date="2011" name="Nat. Genet.">
        <title>The Arabidopsis lyrata genome sequence and the basis of rapid genome size change.</title>
        <authorList>
            <person name="Hu T.T."/>
            <person name="Pattyn P."/>
            <person name="Bakker E.G."/>
            <person name="Cao J."/>
            <person name="Cheng J.-F."/>
            <person name="Clark R.M."/>
            <person name="Fahlgren N."/>
            <person name="Fawcett J.A."/>
            <person name="Grimwood J."/>
            <person name="Gundlach H."/>
            <person name="Haberer G."/>
            <person name="Hollister J.D."/>
            <person name="Ossowski S."/>
            <person name="Ottilar R.P."/>
            <person name="Salamov A.A."/>
            <person name="Schneeberger K."/>
            <person name="Spannagl M."/>
            <person name="Wang X."/>
            <person name="Yang L."/>
            <person name="Nasrallah M.E."/>
            <person name="Bergelson J."/>
            <person name="Carrington J.C."/>
            <person name="Gaut B.S."/>
            <person name="Schmutz J."/>
            <person name="Mayer K.F.X."/>
            <person name="Van de Peer Y."/>
            <person name="Grigoriev I.V."/>
            <person name="Nordborg M."/>
            <person name="Weigel D."/>
            <person name="Guo Y.-L."/>
        </authorList>
    </citation>
    <scope>NUCLEOTIDE SEQUENCE [LARGE SCALE GENOMIC DNA]</scope>
    <source>
        <strain evidence="6">cv. MN47</strain>
    </source>
</reference>
<evidence type="ECO:0008006" key="7">
    <source>
        <dbReference type="Google" id="ProtNLM"/>
    </source>
</evidence>
<dbReference type="GO" id="GO:0003676">
    <property type="term" value="F:nucleic acid binding"/>
    <property type="evidence" value="ECO:0007669"/>
    <property type="project" value="InterPro"/>
</dbReference>
<dbReference type="Proteomes" id="UP000008694">
    <property type="component" value="Unassembled WGS sequence"/>
</dbReference>
<protein>
    <recommendedName>
        <fullName evidence="7">Exonuclease domain-containing protein</fullName>
    </recommendedName>
</protein>
<dbReference type="PROSITE" id="PS51257">
    <property type="entry name" value="PROKAR_LIPOPROTEIN"/>
    <property type="match status" value="1"/>
</dbReference>
<evidence type="ECO:0000256" key="3">
    <source>
        <dbReference type="ARBA" id="ARBA00022839"/>
    </source>
</evidence>
<organism evidence="6">
    <name type="scientific">Arabidopsis lyrata subsp. lyrata</name>
    <name type="common">Lyre-leaved rock-cress</name>
    <dbReference type="NCBI Taxonomy" id="81972"/>
    <lineage>
        <taxon>Eukaryota</taxon>
        <taxon>Viridiplantae</taxon>
        <taxon>Streptophyta</taxon>
        <taxon>Embryophyta</taxon>
        <taxon>Tracheophyta</taxon>
        <taxon>Spermatophyta</taxon>
        <taxon>Magnoliopsida</taxon>
        <taxon>eudicotyledons</taxon>
        <taxon>Gunneridae</taxon>
        <taxon>Pentapetalae</taxon>
        <taxon>rosids</taxon>
        <taxon>malvids</taxon>
        <taxon>Brassicales</taxon>
        <taxon>Brassicaceae</taxon>
        <taxon>Camelineae</taxon>
        <taxon>Arabidopsis</taxon>
    </lineage>
</organism>
<gene>
    <name evidence="5" type="ORF">ARALYDRAFT_904518</name>
</gene>
<dbReference type="Gramene" id="scaffold_500222.1">
    <property type="protein sequence ID" value="scaffold_500222.1"/>
    <property type="gene ID" value="scaffold_500222.1"/>
</dbReference>
<feature type="region of interest" description="Disordered" evidence="4">
    <location>
        <begin position="447"/>
        <end position="476"/>
    </location>
</feature>
<dbReference type="EMBL" id="GL348717">
    <property type="protein sequence ID" value="EFH51409.1"/>
    <property type="molecule type" value="Genomic_DNA"/>
</dbReference>
<dbReference type="PANTHER" id="PTHR30231:SF4">
    <property type="entry name" value="PROTEIN NEN2"/>
    <property type="match status" value="1"/>
</dbReference>
<dbReference type="PANTHER" id="PTHR30231">
    <property type="entry name" value="DNA POLYMERASE III SUBUNIT EPSILON"/>
    <property type="match status" value="1"/>
</dbReference>
<dbReference type="GO" id="GO:0008408">
    <property type="term" value="F:3'-5' exonuclease activity"/>
    <property type="evidence" value="ECO:0007669"/>
    <property type="project" value="TreeGrafter"/>
</dbReference>
<feature type="compositionally biased region" description="Basic and acidic residues" evidence="4">
    <location>
        <begin position="197"/>
        <end position="218"/>
    </location>
</feature>
<dbReference type="InterPro" id="IPR012337">
    <property type="entry name" value="RNaseH-like_sf"/>
</dbReference>
<sequence>MPELGKLVAFFDFKDGRDGLLHFSGMTACSETLSVITRHRFCVQATDNTGKPASTTPARDKNKPTLDRYYKSVYFILHDKFWIGHGLVNSDWAKLEEEFNHIGKPSPKPKGIIDTVPFISSGTKLAQLAVLFGLGEPSLGYYNNCEENYDAIKQCRDAMPILDMEKEKDMGSNIYPMISHLRKFQQPPEKATTKSARGSEPRKSQKLEGKENPPRKSLAESPSSLEERLLVAMKREDRVTFFDFKKGSNGLLHFGGMEVTSKTLEFITETRFCVQATQINGRPARNTPAWLKNEPTLSESYNRVYYMLHNKTWIGHDLRKSDFPMLEKECKHIGKSPPRPKEIIDTVPFISSGSKLGKLAVLLGLGKPAARLDCRNCQVNYNAIKKCRDAMPILDVSLLYKAQKGTEIRNPLLFVLFFGLQVEIEQDKESNMHPMISLIKKYQQPPEEETSILFGHEEETTKRKSPQGKVKDGGVRKSLRLKEASQRLKKKSM</sequence>
<evidence type="ECO:0000313" key="6">
    <source>
        <dbReference type="Proteomes" id="UP000008694"/>
    </source>
</evidence>